<dbReference type="GO" id="GO:0009423">
    <property type="term" value="P:chorismate biosynthetic process"/>
    <property type="evidence" value="ECO:0007669"/>
    <property type="project" value="UniProtKB-UniRule"/>
</dbReference>
<dbReference type="FunFam" id="3.40.50.1970:FF:000007">
    <property type="entry name" value="Pentafunctional AROM polypeptide"/>
    <property type="match status" value="1"/>
</dbReference>
<feature type="binding site" evidence="9">
    <location>
        <position position="255"/>
    </location>
    <ligand>
        <name>Zn(2+)</name>
        <dbReference type="ChEBI" id="CHEBI:29105"/>
    </ligand>
</feature>
<reference evidence="13" key="1">
    <citation type="submission" date="2020-06" db="EMBL/GenBank/DDBJ databases">
        <title>Characterization of fructooligosaccharide metabolism and fructooligosaccharide-degrading enzymes in human commensal butyrate producers.</title>
        <authorList>
            <person name="Tanno H."/>
            <person name="Fujii T."/>
            <person name="Hirano K."/>
            <person name="Maeno S."/>
            <person name="Tonozuka T."/>
            <person name="Sakamoto M."/>
            <person name="Ohkuma M."/>
            <person name="Tochio T."/>
            <person name="Endo A."/>
        </authorList>
    </citation>
    <scope>NUCLEOTIDE SEQUENCE</scope>
    <source>
        <strain evidence="13">JCM 17466</strain>
    </source>
</reference>
<comment type="cofactor">
    <cofactor evidence="1 9">
        <name>NAD(+)</name>
        <dbReference type="ChEBI" id="CHEBI:57540"/>
    </cofactor>
</comment>
<dbReference type="GO" id="GO:0009073">
    <property type="term" value="P:aromatic amino acid family biosynthetic process"/>
    <property type="evidence" value="ECO:0007669"/>
    <property type="project" value="UniProtKB-KW"/>
</dbReference>
<evidence type="ECO:0000256" key="6">
    <source>
        <dbReference type="ARBA" id="ARBA00023027"/>
    </source>
</evidence>
<keyword evidence="4 9" id="KW-0547">Nucleotide-binding</keyword>
<dbReference type="GO" id="GO:0000166">
    <property type="term" value="F:nucleotide binding"/>
    <property type="evidence" value="ECO:0007669"/>
    <property type="project" value="UniProtKB-KW"/>
</dbReference>
<evidence type="ECO:0000259" key="11">
    <source>
        <dbReference type="Pfam" id="PF01761"/>
    </source>
</evidence>
<dbReference type="InterPro" id="IPR056179">
    <property type="entry name" value="DHQS_C"/>
</dbReference>
<evidence type="ECO:0000256" key="1">
    <source>
        <dbReference type="ARBA" id="ARBA00001911"/>
    </source>
</evidence>
<accession>A0A916Q729</accession>
<comment type="caution">
    <text evidence="9">Lacks conserved residue(s) required for the propagation of feature annotation.</text>
</comment>
<dbReference type="CDD" id="cd08195">
    <property type="entry name" value="DHQS"/>
    <property type="match status" value="1"/>
</dbReference>
<gene>
    <name evidence="9 13" type="primary">aroB</name>
    <name evidence="13" type="ORF">ANBU17_18890</name>
</gene>
<dbReference type="EC" id="4.2.3.4" evidence="9 10"/>
<comment type="pathway">
    <text evidence="9">Metabolic intermediate biosynthesis; chorismate biosynthesis; chorismate from D-erythrose 4-phosphate and phosphoenolpyruvate: step 2/7.</text>
</comment>
<feature type="binding site" evidence="9">
    <location>
        <begin position="137"/>
        <end position="138"/>
    </location>
    <ligand>
        <name>NAD(+)</name>
        <dbReference type="ChEBI" id="CHEBI:57540"/>
    </ligand>
</feature>
<comment type="similarity">
    <text evidence="9">Belongs to the sugar phosphate cyclases superfamily. Dehydroquinate synthase family.</text>
</comment>
<organism evidence="13 14">
    <name type="scientific">Anaerostipes butyraticus</name>
    <dbReference type="NCBI Taxonomy" id="645466"/>
    <lineage>
        <taxon>Bacteria</taxon>
        <taxon>Bacillati</taxon>
        <taxon>Bacillota</taxon>
        <taxon>Clostridia</taxon>
        <taxon>Lachnospirales</taxon>
        <taxon>Lachnospiraceae</taxon>
        <taxon>Anaerostipes</taxon>
    </lineage>
</organism>
<keyword evidence="8 9" id="KW-0170">Cobalt</keyword>
<comment type="catalytic activity">
    <reaction evidence="9">
        <text>7-phospho-2-dehydro-3-deoxy-D-arabino-heptonate = 3-dehydroquinate + phosphate</text>
        <dbReference type="Rhea" id="RHEA:21968"/>
        <dbReference type="ChEBI" id="CHEBI:32364"/>
        <dbReference type="ChEBI" id="CHEBI:43474"/>
        <dbReference type="ChEBI" id="CHEBI:58394"/>
        <dbReference type="EC" id="4.2.3.4"/>
    </reaction>
</comment>
<feature type="binding site" evidence="9">
    <location>
        <position position="271"/>
    </location>
    <ligand>
        <name>Zn(2+)</name>
        <dbReference type="ChEBI" id="CHEBI:29105"/>
    </ligand>
</feature>
<dbReference type="InterPro" id="IPR030960">
    <property type="entry name" value="DHQS/DOIS_N"/>
</dbReference>
<evidence type="ECO:0000256" key="7">
    <source>
        <dbReference type="ARBA" id="ARBA00023239"/>
    </source>
</evidence>
<dbReference type="InterPro" id="IPR016037">
    <property type="entry name" value="DHQ_synth_AroB"/>
</dbReference>
<keyword evidence="14" id="KW-1185">Reference proteome</keyword>
<feature type="binding site" evidence="9">
    <location>
        <position position="150"/>
    </location>
    <ligand>
        <name>NAD(+)</name>
        <dbReference type="ChEBI" id="CHEBI:57540"/>
    </ligand>
</feature>
<dbReference type="GO" id="GO:0005737">
    <property type="term" value="C:cytoplasm"/>
    <property type="evidence" value="ECO:0007669"/>
    <property type="project" value="UniProtKB-SubCell"/>
</dbReference>
<dbReference type="HAMAP" id="MF_00110">
    <property type="entry name" value="DHQ_synthase"/>
    <property type="match status" value="1"/>
</dbReference>
<dbReference type="Pfam" id="PF01761">
    <property type="entry name" value="DHQ_synthase"/>
    <property type="match status" value="1"/>
</dbReference>
<dbReference type="Gene3D" id="1.20.1090.10">
    <property type="entry name" value="Dehydroquinate synthase-like - alpha domain"/>
    <property type="match status" value="1"/>
</dbReference>
<dbReference type="GO" id="GO:0003856">
    <property type="term" value="F:3-dehydroquinate synthase activity"/>
    <property type="evidence" value="ECO:0007669"/>
    <property type="project" value="UniProtKB-UniRule"/>
</dbReference>
<comment type="cofactor">
    <cofactor evidence="2">
        <name>Zn(2+)</name>
        <dbReference type="ChEBI" id="CHEBI:29105"/>
    </cofactor>
</comment>
<comment type="caution">
    <text evidence="13">The sequence shown here is derived from an EMBL/GenBank/DDBJ whole genome shotgun (WGS) entry which is preliminary data.</text>
</comment>
<protein>
    <recommendedName>
        <fullName evidence="9 10">3-dehydroquinate synthase</fullName>
        <shortName evidence="9">DHQS</shortName>
        <ecNumber evidence="9 10">4.2.3.4</ecNumber>
    </recommendedName>
</protein>
<dbReference type="InterPro" id="IPR050071">
    <property type="entry name" value="Dehydroquinate_synthase"/>
</dbReference>
<dbReference type="Pfam" id="PF24621">
    <property type="entry name" value="DHQS_C"/>
    <property type="match status" value="1"/>
</dbReference>
<feature type="binding site" evidence="9">
    <location>
        <position position="159"/>
    </location>
    <ligand>
        <name>NAD(+)</name>
        <dbReference type="ChEBI" id="CHEBI:57540"/>
    </ligand>
</feature>
<sequence>MENVKENHKIDIKTDGKKIYEIHLEDSFENLMDSMEFLDLPGRKVCIVTESNVAPIYLQEIYKRISPKAAKVVTFSFTAGEANKQLATIEKIYEQLIRNHFDRKDLLVALGGGVVGDMTGFAAATYLRGIDFIQIPTTLLAQVDSSIGGKTGVDFLQYKNMVGAFHQPKLVYINTAALKSLPEREYFSGMGEVIKHGLIKDSGYYQWIKDHKKEIKDRDEQILREMIYRSCLIKGGVVERDPKEQGERALLNFGHTLGHAIEKLKEFQWLHGECVGVGCQLAAMISAGRGEISQDDVKDIKDTFKEFDLWKPVGEIDPEEVVQTTKSDKKMEGNHVKFILLHQIGEAFIDRSVTEEEMRHALEQWN</sequence>
<dbReference type="RefSeq" id="WP_201311246.1">
    <property type="nucleotide sequence ID" value="NZ_BLYI01000043.1"/>
</dbReference>
<dbReference type="PIRSF" id="PIRSF001455">
    <property type="entry name" value="DHQ_synth"/>
    <property type="match status" value="1"/>
</dbReference>
<evidence type="ECO:0000259" key="12">
    <source>
        <dbReference type="Pfam" id="PF24621"/>
    </source>
</evidence>
<evidence type="ECO:0000256" key="5">
    <source>
        <dbReference type="ARBA" id="ARBA00022833"/>
    </source>
</evidence>
<keyword evidence="9" id="KW-0028">Amino-acid biosynthesis</keyword>
<feature type="binding site" evidence="9">
    <location>
        <begin position="113"/>
        <end position="117"/>
    </location>
    <ligand>
        <name>NAD(+)</name>
        <dbReference type="ChEBI" id="CHEBI:57540"/>
    </ligand>
</feature>
<comment type="function">
    <text evidence="9">Catalyzes the conversion of 3-deoxy-D-arabino-heptulosonate 7-phosphate (DAHP) to dehydroquinate (DHQ).</text>
</comment>
<evidence type="ECO:0000313" key="13">
    <source>
        <dbReference type="EMBL" id="GFO85542.1"/>
    </source>
</evidence>
<keyword evidence="9" id="KW-0057">Aromatic amino acid biosynthesis</keyword>
<dbReference type="InterPro" id="IPR030963">
    <property type="entry name" value="DHQ_synth_fam"/>
</dbReference>
<comment type="subcellular location">
    <subcellularLocation>
        <location evidence="9">Cytoplasm</location>
    </subcellularLocation>
</comment>
<dbReference type="Proteomes" id="UP000613208">
    <property type="component" value="Unassembled WGS sequence"/>
</dbReference>
<name>A0A916Q729_9FIRM</name>
<evidence type="ECO:0000256" key="9">
    <source>
        <dbReference type="HAMAP-Rule" id="MF_00110"/>
    </source>
</evidence>
<evidence type="ECO:0000256" key="8">
    <source>
        <dbReference type="ARBA" id="ARBA00023285"/>
    </source>
</evidence>
<dbReference type="GO" id="GO:0008652">
    <property type="term" value="P:amino acid biosynthetic process"/>
    <property type="evidence" value="ECO:0007669"/>
    <property type="project" value="UniProtKB-KW"/>
</dbReference>
<dbReference type="SUPFAM" id="SSF56796">
    <property type="entry name" value="Dehydroquinate synthase-like"/>
    <property type="match status" value="1"/>
</dbReference>
<dbReference type="NCBIfam" id="TIGR01357">
    <property type="entry name" value="aroB"/>
    <property type="match status" value="1"/>
</dbReference>
<keyword evidence="6 9" id="KW-0520">NAD</keyword>
<evidence type="ECO:0000256" key="4">
    <source>
        <dbReference type="ARBA" id="ARBA00022741"/>
    </source>
</evidence>
<keyword evidence="5 9" id="KW-0862">Zinc</keyword>
<feature type="domain" description="3-dehydroquinate synthase C-terminal" evidence="12">
    <location>
        <begin position="189"/>
        <end position="331"/>
    </location>
</feature>
<feature type="domain" description="3-dehydroquinate synthase N-terminal" evidence="11">
    <location>
        <begin position="76"/>
        <end position="186"/>
    </location>
</feature>
<evidence type="ECO:0000256" key="3">
    <source>
        <dbReference type="ARBA" id="ARBA00022723"/>
    </source>
</evidence>
<evidence type="ECO:0000256" key="2">
    <source>
        <dbReference type="ARBA" id="ARBA00001947"/>
    </source>
</evidence>
<keyword evidence="3 9" id="KW-0479">Metal-binding</keyword>
<dbReference type="PANTHER" id="PTHR43622:SF1">
    <property type="entry name" value="3-DEHYDROQUINATE SYNTHASE"/>
    <property type="match status" value="1"/>
</dbReference>
<evidence type="ECO:0000256" key="10">
    <source>
        <dbReference type="NCBIfam" id="TIGR01357"/>
    </source>
</evidence>
<keyword evidence="9" id="KW-0963">Cytoplasm</keyword>
<comment type="cofactor">
    <cofactor evidence="9">
        <name>Co(2+)</name>
        <dbReference type="ChEBI" id="CHEBI:48828"/>
    </cofactor>
    <cofactor evidence="9">
        <name>Zn(2+)</name>
        <dbReference type="ChEBI" id="CHEBI:29105"/>
    </cofactor>
    <text evidence="9">Binds 1 divalent metal cation per subunit. Can use either Co(2+) or Zn(2+).</text>
</comment>
<dbReference type="GO" id="GO:0046872">
    <property type="term" value="F:metal ion binding"/>
    <property type="evidence" value="ECO:0007669"/>
    <property type="project" value="UniProtKB-KW"/>
</dbReference>
<dbReference type="Gene3D" id="3.40.50.1970">
    <property type="match status" value="1"/>
</dbReference>
<evidence type="ECO:0000313" key="14">
    <source>
        <dbReference type="Proteomes" id="UP000613208"/>
    </source>
</evidence>
<feature type="binding site" evidence="9">
    <location>
        <position position="192"/>
    </location>
    <ligand>
        <name>Zn(2+)</name>
        <dbReference type="ChEBI" id="CHEBI:29105"/>
    </ligand>
</feature>
<dbReference type="EMBL" id="BLYI01000043">
    <property type="protein sequence ID" value="GFO85542.1"/>
    <property type="molecule type" value="Genomic_DNA"/>
</dbReference>
<proteinExistence type="inferred from homology"/>
<dbReference type="AlphaFoldDB" id="A0A916Q729"/>
<keyword evidence="7 9" id="KW-0456">Lyase</keyword>
<dbReference type="PANTHER" id="PTHR43622">
    <property type="entry name" value="3-DEHYDROQUINATE SYNTHASE"/>
    <property type="match status" value="1"/>
</dbReference>